<dbReference type="GO" id="GO:0005891">
    <property type="term" value="C:voltage-gated calcium channel complex"/>
    <property type="evidence" value="ECO:0007669"/>
    <property type="project" value="TreeGrafter"/>
</dbReference>
<feature type="domain" description="VWFA" evidence="17">
    <location>
        <begin position="279"/>
        <end position="480"/>
    </location>
</feature>
<evidence type="ECO:0000256" key="8">
    <source>
        <dbReference type="ARBA" id="ARBA00022837"/>
    </source>
</evidence>
<keyword evidence="5 16" id="KW-0812">Transmembrane</keyword>
<keyword evidence="6" id="KW-0732">Signal</keyword>
<keyword evidence="10" id="KW-0406">Ion transport</keyword>
<protein>
    <recommendedName>
        <fullName evidence="14">VWFA and cache domain-containing protein 1</fullName>
    </recommendedName>
</protein>
<dbReference type="FunFam" id="3.30.450.20:FF:000024">
    <property type="entry name" value="VWFA and cache domain-containing protein 1"/>
    <property type="match status" value="1"/>
</dbReference>
<keyword evidence="19" id="KW-1185">Reference proteome</keyword>
<dbReference type="FunFam" id="3.40.50.410:FF:000039">
    <property type="entry name" value="VWFA and cache domain-containing protein 1"/>
    <property type="match status" value="1"/>
</dbReference>
<comment type="subcellular location">
    <subcellularLocation>
        <location evidence="1">Membrane</location>
        <topology evidence="1">Single-pass type I membrane protein</topology>
    </subcellularLocation>
</comment>
<dbReference type="InterPro" id="IPR051173">
    <property type="entry name" value="Ca_channel_alpha-2/delta"/>
</dbReference>
<proteinExistence type="inferred from homology"/>
<accession>A0A8C1JHD5</accession>
<reference evidence="18" key="2">
    <citation type="submission" date="2025-09" db="UniProtKB">
        <authorList>
            <consortium name="Ensembl"/>
        </authorList>
    </citation>
    <scope>IDENTIFICATION</scope>
</reference>
<keyword evidence="3" id="KW-0813">Transport</keyword>
<organism evidence="18 19">
    <name type="scientific">Cyprinus carpio</name>
    <name type="common">Common carp</name>
    <dbReference type="NCBI Taxonomy" id="7962"/>
    <lineage>
        <taxon>Eukaryota</taxon>
        <taxon>Metazoa</taxon>
        <taxon>Chordata</taxon>
        <taxon>Craniata</taxon>
        <taxon>Vertebrata</taxon>
        <taxon>Euteleostomi</taxon>
        <taxon>Actinopterygii</taxon>
        <taxon>Neopterygii</taxon>
        <taxon>Teleostei</taxon>
        <taxon>Ostariophysi</taxon>
        <taxon>Cypriniformes</taxon>
        <taxon>Cyprinidae</taxon>
        <taxon>Cyprininae</taxon>
        <taxon>Cyprinus</taxon>
    </lineage>
</organism>
<feature type="transmembrane region" description="Helical" evidence="16">
    <location>
        <begin position="1147"/>
        <end position="1168"/>
    </location>
</feature>
<dbReference type="PANTHER" id="PTHR10166">
    <property type="entry name" value="VOLTAGE-DEPENDENT CALCIUM CHANNEL SUBUNIT ALPHA-2/DELTA-RELATED"/>
    <property type="match status" value="1"/>
</dbReference>
<keyword evidence="7" id="KW-0677">Repeat</keyword>
<dbReference type="PANTHER" id="PTHR10166:SF68">
    <property type="entry name" value="VWFA AND CACHE DOMAIN-CONTAINING PROTEIN 1"/>
    <property type="match status" value="1"/>
</dbReference>
<dbReference type="Pfam" id="PF00092">
    <property type="entry name" value="VWA"/>
    <property type="match status" value="1"/>
</dbReference>
<keyword evidence="4" id="KW-0109">Calcium transport</keyword>
<evidence type="ECO:0000256" key="13">
    <source>
        <dbReference type="ARBA" id="ARBA00053598"/>
    </source>
</evidence>
<evidence type="ECO:0000256" key="5">
    <source>
        <dbReference type="ARBA" id="ARBA00022692"/>
    </source>
</evidence>
<comment type="function">
    <text evidence="13">May regulate voltage-dependent calcium channels.</text>
</comment>
<keyword evidence="12" id="KW-0325">Glycoprotein</keyword>
<evidence type="ECO:0000256" key="6">
    <source>
        <dbReference type="ARBA" id="ARBA00022729"/>
    </source>
</evidence>
<dbReference type="Gene3D" id="3.40.50.410">
    <property type="entry name" value="von Willebrand factor, type A domain"/>
    <property type="match status" value="1"/>
</dbReference>
<keyword evidence="9 16" id="KW-1133">Transmembrane helix</keyword>
<dbReference type="InterPro" id="IPR002035">
    <property type="entry name" value="VWF_A"/>
</dbReference>
<evidence type="ECO:0000256" key="1">
    <source>
        <dbReference type="ARBA" id="ARBA00004479"/>
    </source>
</evidence>
<evidence type="ECO:0000256" key="14">
    <source>
        <dbReference type="ARBA" id="ARBA00073352"/>
    </source>
</evidence>
<evidence type="ECO:0000256" key="12">
    <source>
        <dbReference type="ARBA" id="ARBA00023180"/>
    </source>
</evidence>
<dbReference type="Proteomes" id="UP000694427">
    <property type="component" value="Unplaced"/>
</dbReference>
<evidence type="ECO:0000256" key="3">
    <source>
        <dbReference type="ARBA" id="ARBA00022448"/>
    </source>
</evidence>
<keyword evidence="11 16" id="KW-0472">Membrane</keyword>
<sequence>MRLSNPAGVRKVGEVKRENWEVIGEVFRYSRAGAHRAIMASRARTGSRFSLAAWSTHSRSHWNNLEISKWSLVALLLVVCGGFCGADSEFSILEEAQILAVQMKKLSTQELGVLTMQRIFSSFVYTEKTSNGETEVQQLAKKIREKFNRYLDVVNRNKQVVEASYTAHLTSPLTAIQDCCTIPPSMMEFDGNFNANVSKTISCDRLSPTVNSRAFNPGRDLNSVLADNLKSNPGIKWQYFSSEEGIFTVFPAHKFHCKGTFEHRSRPVYVSAVRPQSKHIVVIIDHGASVTETQLQIARDAALIILNSIDEHDKISVLTIADTVRSCSLDQCYKSFLSPATSETKRKMSTFINNIKASDSSTQHALGFQKAFQLLRNTSNVIRQPTNTDMVIIYLSSGITSRDSSEHEKRATLSVVKEENRHLNNSVMILTYALMNEGVTGLKELAFLRDLAEQNSVKYGVPDRSALPVVKGSMMVLNQLSNLETTVGRFYINLPNRMIDVASFSLPYADQMGDGFIMTVSRPCYFGNLLLGVVGVDVNLAYILEDVTYYQDSLASYTFLIDNKGYTLMHPSLTRPYLMTEAPLHTDIIHYENIPGFAAVRQNILSLPLGSQVIAVPVNSSLSWHMNRLRDPSRDAYNVSYAWKLVQDTSFILCIVYVQPEIPVKQLKNLNTAPSSKLLYHRLDLLGQPSSCLHFKQLATVESPTVMLSAGSFSSPYEHLSQPETKRMVEHYTAYLSDNTRLIANPGLKSSVRNEVMATSHVTDEWMSLMEMSSLNCYIVRRYIATPNGVLRIYPGSLMDKAFDPTRRRWYLHAVANPGLITFTGPYLDVGGAGYVVTISHTIHASSSQKASGYTVAVMGIDFTLRYFYKVLLDLLPICNQDKGNKIRCFIMEDRGYLVAHPTLIDPKGHAPAEQQHITHKEPLVANDILNHPNFVKKNLCNSFSDRTVQRFYKFNTSIVGDLTNLVHGSHCSKYRLTRIPGTNAFAGIVNETCDSLAFCACSTVDRLCLNCHRMEQNECECPCECPLEVNECTGNLTNAENRNPSCDVHQEPLSLTVIEPSLQDTLPQCINTRCSQRFTSSDCFGVLDCEWCMVDSDGKTHLDKPYCALQKECFGGIVGAKSPYVDGLGILDEELASLNMIKSAPVGPVAGGIMGCIMVLVLAVYAYRHQIHRRSHQHMSPLAAQEMSVRMSNLDNERDDRDEDSHEDRGIISNTRFIAAVIERHTHSPERRRRYWGRSGTESDHGYSTMSPQEDSENPPCNNDPLSAGVDVGNHDEDLDLDTPPQTAALLSHKFHPYRHPHTHHPLHLHTHHLQAAVTVHSVDAEC</sequence>
<dbReference type="FunFam" id="3.30.450.20:FF:000029">
    <property type="entry name" value="VWFA and cache domain-containing protein 1"/>
    <property type="match status" value="1"/>
</dbReference>
<evidence type="ECO:0000256" key="16">
    <source>
        <dbReference type="SAM" id="Phobius"/>
    </source>
</evidence>
<dbReference type="Ensembl" id="ENSCCRT00010035891.1">
    <property type="protein sequence ID" value="ENSCCRP00010032717.1"/>
    <property type="gene ID" value="ENSCCRG00010013908.1"/>
</dbReference>
<evidence type="ECO:0000256" key="11">
    <source>
        <dbReference type="ARBA" id="ARBA00023136"/>
    </source>
</evidence>
<dbReference type="Gene3D" id="3.30.450.20">
    <property type="entry name" value="PAS domain"/>
    <property type="match status" value="2"/>
</dbReference>
<dbReference type="SUPFAM" id="SSF103190">
    <property type="entry name" value="Sensory domain-like"/>
    <property type="match status" value="1"/>
</dbReference>
<dbReference type="InterPro" id="IPR029151">
    <property type="entry name" value="Sensor-like_sf"/>
</dbReference>
<evidence type="ECO:0000256" key="4">
    <source>
        <dbReference type="ARBA" id="ARBA00022568"/>
    </source>
</evidence>
<feature type="region of interest" description="Disordered" evidence="15">
    <location>
        <begin position="1229"/>
        <end position="1274"/>
    </location>
</feature>
<dbReference type="PROSITE" id="PS50234">
    <property type="entry name" value="VWFA"/>
    <property type="match status" value="1"/>
</dbReference>
<evidence type="ECO:0000256" key="10">
    <source>
        <dbReference type="ARBA" id="ARBA00023065"/>
    </source>
</evidence>
<dbReference type="GO" id="GO:0005245">
    <property type="term" value="F:voltage-gated calcium channel activity"/>
    <property type="evidence" value="ECO:0007669"/>
    <property type="project" value="TreeGrafter"/>
</dbReference>
<evidence type="ECO:0000259" key="17">
    <source>
        <dbReference type="PROSITE" id="PS50234"/>
    </source>
</evidence>
<feature type="compositionally biased region" description="Polar residues" evidence="15">
    <location>
        <begin position="1247"/>
        <end position="1266"/>
    </location>
</feature>
<keyword evidence="8" id="KW-0106">Calcium</keyword>
<dbReference type="SUPFAM" id="SSF53300">
    <property type="entry name" value="vWA-like"/>
    <property type="match status" value="1"/>
</dbReference>
<evidence type="ECO:0000256" key="15">
    <source>
        <dbReference type="SAM" id="MobiDB-lite"/>
    </source>
</evidence>
<evidence type="ECO:0000313" key="19">
    <source>
        <dbReference type="Proteomes" id="UP000694427"/>
    </source>
</evidence>
<reference evidence="18" key="1">
    <citation type="submission" date="2025-08" db="UniProtKB">
        <authorList>
            <consortium name="Ensembl"/>
        </authorList>
    </citation>
    <scope>IDENTIFICATION</scope>
</reference>
<evidence type="ECO:0000256" key="9">
    <source>
        <dbReference type="ARBA" id="ARBA00022989"/>
    </source>
</evidence>
<evidence type="ECO:0000256" key="7">
    <source>
        <dbReference type="ARBA" id="ARBA00022737"/>
    </source>
</evidence>
<name>A0A8C1JHD5_CYPCA</name>
<comment type="similarity">
    <text evidence="2">Belongs to the calcium channel subunit alpha-2/delta family.</text>
</comment>
<dbReference type="InterPro" id="IPR036465">
    <property type="entry name" value="vWFA_dom_sf"/>
</dbReference>
<evidence type="ECO:0000256" key="2">
    <source>
        <dbReference type="ARBA" id="ARBA00007060"/>
    </source>
</evidence>
<evidence type="ECO:0000313" key="18">
    <source>
        <dbReference type="Ensembl" id="ENSCCRP00010032717.1"/>
    </source>
</evidence>